<proteinExistence type="predicted"/>
<reference evidence="2" key="1">
    <citation type="submission" date="2025-08" db="UniProtKB">
        <authorList>
            <consortium name="RefSeq"/>
        </authorList>
    </citation>
    <scope>IDENTIFICATION</scope>
</reference>
<dbReference type="InterPro" id="IPR006597">
    <property type="entry name" value="Sel1-like"/>
</dbReference>
<dbReference type="PANTHER" id="PTHR45011:SF1">
    <property type="entry name" value="DAP3-BINDING CELL DEATH ENHANCER 1"/>
    <property type="match status" value="1"/>
</dbReference>
<dbReference type="Pfam" id="PF08238">
    <property type="entry name" value="Sel1"/>
    <property type="match status" value="2"/>
</dbReference>
<evidence type="ECO:0000313" key="2">
    <source>
        <dbReference type="RefSeq" id="XP_015607485.1"/>
    </source>
</evidence>
<dbReference type="RefSeq" id="XP_015607485.1">
    <property type="nucleotide sequence ID" value="XM_015751999.2"/>
</dbReference>
<protein>
    <submittedName>
        <fullName evidence="2">Uncharacterized protein LOC107273617</fullName>
    </submittedName>
</protein>
<dbReference type="SMART" id="SM00671">
    <property type="entry name" value="SEL1"/>
    <property type="match status" value="2"/>
</dbReference>
<dbReference type="PANTHER" id="PTHR45011">
    <property type="entry name" value="DAP3-BINDING CELL DEATH ENHANCER 1"/>
    <property type="match status" value="1"/>
</dbReference>
<dbReference type="AlphaFoldDB" id="A0AAJ7CCK8"/>
<sequence length="416" mass="46890">MKMWKFMTRGIRETLERRTNCRTNVYSQSSPNNNEIQVKNRPECSGKFHAPNLTSCKDNNICGSTKTAGAKDEKHDSKWNPRHTWREAIGWSSMLAVGWVVCQTLCLRRRIFEADQKCTWRQKILFGQEARISHLLLKATNLHPYYVLPVTNCIGQSNDNSGSNAVEQEWTANKPYGPITIEEAFQEAGDEFTRTHRLVMGEFELRFGIKAIEEKRYKDAIKHFSTGATLSSPGSTFNLGLCYEMGIGTLVDNLKAAKYYHDAAEQGHADAMYNLGVFHAQGRGGLPIDTNMARMLFTKAAGLGQVQAQEALSLEKNIKKNNLKDNSVLRMKANPFQAKRISKDDNTKDSMFVKMVEYENDIATNLDAETVSNKSYSDHIIKQGQNPTDIFLGFLGLHEPNPVPITVGCNNKNMSY</sequence>
<dbReference type="Proteomes" id="UP000694920">
    <property type="component" value="Unplaced"/>
</dbReference>
<accession>A0AAJ7CCK8</accession>
<dbReference type="InterPro" id="IPR011990">
    <property type="entry name" value="TPR-like_helical_dom_sf"/>
</dbReference>
<dbReference type="GeneID" id="107273617"/>
<dbReference type="Gene3D" id="1.25.40.10">
    <property type="entry name" value="Tetratricopeptide repeat domain"/>
    <property type="match status" value="1"/>
</dbReference>
<dbReference type="SUPFAM" id="SSF81901">
    <property type="entry name" value="HCP-like"/>
    <property type="match status" value="1"/>
</dbReference>
<keyword evidence="1" id="KW-1185">Reference proteome</keyword>
<dbReference type="KEGG" id="ccin:107273617"/>
<organism evidence="1 2">
    <name type="scientific">Cephus cinctus</name>
    <name type="common">Wheat stem sawfly</name>
    <dbReference type="NCBI Taxonomy" id="211228"/>
    <lineage>
        <taxon>Eukaryota</taxon>
        <taxon>Metazoa</taxon>
        <taxon>Ecdysozoa</taxon>
        <taxon>Arthropoda</taxon>
        <taxon>Hexapoda</taxon>
        <taxon>Insecta</taxon>
        <taxon>Pterygota</taxon>
        <taxon>Neoptera</taxon>
        <taxon>Endopterygota</taxon>
        <taxon>Hymenoptera</taxon>
        <taxon>Cephoidea</taxon>
        <taxon>Cephidae</taxon>
        <taxon>Cephus</taxon>
    </lineage>
</organism>
<dbReference type="InterPro" id="IPR052748">
    <property type="entry name" value="ISR_Activator"/>
</dbReference>
<gene>
    <name evidence="2" type="primary">LOC107273617</name>
</gene>
<name>A0AAJ7CCK8_CEPCN</name>
<evidence type="ECO:0000313" key="1">
    <source>
        <dbReference type="Proteomes" id="UP000694920"/>
    </source>
</evidence>